<sequence>MATGSPLIVLVHGLWMSGFELGVLRSRLEASGRFRAVGFSYPSLRGSMADHVRSLIDFAHAQKADELHFVGHSLGGLVVLNALSVTDDLPPGRAVLLGTPLQGSKAAQGVARWVPFGKAILGSAVNAEIVQWQPREWSGRREVGVIAGSMGLGLGRLFAELNTDHDGTVMVEETKLPGAKDHKILAISHTGMLFSAGVAEEAEHFLVRGSFRREG</sequence>
<dbReference type="AlphaFoldDB" id="A0A841HNS1"/>
<dbReference type="InterPro" id="IPR029058">
    <property type="entry name" value="AB_hydrolase_fold"/>
</dbReference>
<dbReference type="Gene3D" id="3.40.50.1820">
    <property type="entry name" value="alpha/beta hydrolase"/>
    <property type="match status" value="1"/>
</dbReference>
<protein>
    <submittedName>
        <fullName evidence="2">Pimeloyl-ACP methyl ester carboxylesterase</fullName>
    </submittedName>
</protein>
<dbReference type="SUPFAM" id="SSF53474">
    <property type="entry name" value="alpha/beta-Hydrolases"/>
    <property type="match status" value="1"/>
</dbReference>
<proteinExistence type="predicted"/>
<evidence type="ECO:0000259" key="1">
    <source>
        <dbReference type="Pfam" id="PF12697"/>
    </source>
</evidence>
<feature type="domain" description="AB hydrolase-1" evidence="1">
    <location>
        <begin position="8"/>
        <end position="139"/>
    </location>
</feature>
<comment type="caution">
    <text evidence="2">The sequence shown here is derived from an EMBL/GenBank/DDBJ whole genome shotgun (WGS) entry which is preliminary data.</text>
</comment>
<dbReference type="Pfam" id="PF12697">
    <property type="entry name" value="Abhydrolase_6"/>
    <property type="match status" value="1"/>
</dbReference>
<dbReference type="PANTHER" id="PTHR37946">
    <property type="entry name" value="SLL1969 PROTEIN"/>
    <property type="match status" value="1"/>
</dbReference>
<accession>A0A841HNS1</accession>
<reference evidence="2 3" key="1">
    <citation type="submission" date="2020-08" db="EMBL/GenBank/DDBJ databases">
        <title>Genomic Encyclopedia of Type Strains, Phase IV (KMG-IV): sequencing the most valuable type-strain genomes for metagenomic binning, comparative biology and taxonomic classification.</title>
        <authorList>
            <person name="Goeker M."/>
        </authorList>
    </citation>
    <scope>NUCLEOTIDE SEQUENCE [LARGE SCALE GENOMIC DNA]</scope>
    <source>
        <strain evidence="2 3">DSM 26723</strain>
    </source>
</reference>
<gene>
    <name evidence="2" type="ORF">HNQ60_003828</name>
</gene>
<keyword evidence="3" id="KW-1185">Reference proteome</keyword>
<evidence type="ECO:0000313" key="3">
    <source>
        <dbReference type="Proteomes" id="UP000588068"/>
    </source>
</evidence>
<dbReference type="RefSeq" id="WP_184334327.1">
    <property type="nucleotide sequence ID" value="NZ_JACHHZ010000004.1"/>
</dbReference>
<dbReference type="InterPro" id="IPR000073">
    <property type="entry name" value="AB_hydrolase_1"/>
</dbReference>
<organism evidence="2 3">
    <name type="scientific">Povalibacter uvarum</name>
    <dbReference type="NCBI Taxonomy" id="732238"/>
    <lineage>
        <taxon>Bacteria</taxon>
        <taxon>Pseudomonadati</taxon>
        <taxon>Pseudomonadota</taxon>
        <taxon>Gammaproteobacteria</taxon>
        <taxon>Steroidobacterales</taxon>
        <taxon>Steroidobacteraceae</taxon>
        <taxon>Povalibacter</taxon>
    </lineage>
</organism>
<dbReference type="EMBL" id="JACHHZ010000004">
    <property type="protein sequence ID" value="MBB6094941.1"/>
    <property type="molecule type" value="Genomic_DNA"/>
</dbReference>
<name>A0A841HNS1_9GAMM</name>
<dbReference type="PANTHER" id="PTHR37946:SF1">
    <property type="entry name" value="SLL1969 PROTEIN"/>
    <property type="match status" value="1"/>
</dbReference>
<dbReference type="Proteomes" id="UP000588068">
    <property type="component" value="Unassembled WGS sequence"/>
</dbReference>
<evidence type="ECO:0000313" key="2">
    <source>
        <dbReference type="EMBL" id="MBB6094941.1"/>
    </source>
</evidence>